<organism evidence="2 3">
    <name type="scientific">Porphyra umbilicalis</name>
    <name type="common">Purple laver</name>
    <name type="synonym">Red alga</name>
    <dbReference type="NCBI Taxonomy" id="2786"/>
    <lineage>
        <taxon>Eukaryota</taxon>
        <taxon>Rhodophyta</taxon>
        <taxon>Bangiophyceae</taxon>
        <taxon>Bangiales</taxon>
        <taxon>Bangiaceae</taxon>
        <taxon>Porphyra</taxon>
    </lineage>
</organism>
<dbReference type="Proteomes" id="UP000218209">
    <property type="component" value="Unassembled WGS sequence"/>
</dbReference>
<sequence length="144" mass="15025">MSAVMSGGRATSRAPASSRCGASVHSPPHWSWSHHRSSDGGRLDSAANGPPPGRAVSAAAAGAVDCFVGGGWWRRRHPATVRWCRSRRTAGGAATPCATEARASARHQRRRQRHPTQKLPASRFARQRPAGASEAETAAGKGGG</sequence>
<gene>
    <name evidence="2" type="ORF">BU14_0254s0005</name>
</gene>
<evidence type="ECO:0000256" key="1">
    <source>
        <dbReference type="SAM" id="MobiDB-lite"/>
    </source>
</evidence>
<reference evidence="2 3" key="1">
    <citation type="submission" date="2017-03" db="EMBL/GenBank/DDBJ databases">
        <title>WGS assembly of Porphyra umbilicalis.</title>
        <authorList>
            <person name="Brawley S.H."/>
            <person name="Blouin N.A."/>
            <person name="Ficko-Blean E."/>
            <person name="Wheeler G.L."/>
            <person name="Lohr M."/>
            <person name="Goodson H.V."/>
            <person name="Jenkins J.W."/>
            <person name="Blaby-Haas C.E."/>
            <person name="Helliwell K.E."/>
            <person name="Chan C."/>
            <person name="Marriage T."/>
            <person name="Bhattacharya D."/>
            <person name="Klein A.S."/>
            <person name="Badis Y."/>
            <person name="Brodie J."/>
            <person name="Cao Y."/>
            <person name="Collen J."/>
            <person name="Dittami S.M."/>
            <person name="Gachon C.M."/>
            <person name="Green B.R."/>
            <person name="Karpowicz S."/>
            <person name="Kim J.W."/>
            <person name="Kudahl U."/>
            <person name="Lin S."/>
            <person name="Michel G."/>
            <person name="Mittag M."/>
            <person name="Olson B.J."/>
            <person name="Pangilinan J."/>
            <person name="Peng Y."/>
            <person name="Qiu H."/>
            <person name="Shu S."/>
            <person name="Singer J.T."/>
            <person name="Smith A.G."/>
            <person name="Sprecher B.N."/>
            <person name="Wagner V."/>
            <person name="Wang W."/>
            <person name="Wang Z.-Y."/>
            <person name="Yan J."/>
            <person name="Yarish C."/>
            <person name="Zoeuner-Riek S."/>
            <person name="Zhuang Y."/>
            <person name="Zou Y."/>
            <person name="Lindquist E.A."/>
            <person name="Grimwood J."/>
            <person name="Barry K."/>
            <person name="Rokhsar D.S."/>
            <person name="Schmutz J."/>
            <person name="Stiller J.W."/>
            <person name="Grossman A.R."/>
            <person name="Prochnik S.E."/>
        </authorList>
    </citation>
    <scope>NUCLEOTIDE SEQUENCE [LARGE SCALE GENOMIC DNA]</scope>
    <source>
        <strain evidence="2">4086291</strain>
    </source>
</reference>
<proteinExistence type="predicted"/>
<evidence type="ECO:0000313" key="3">
    <source>
        <dbReference type="Proteomes" id="UP000218209"/>
    </source>
</evidence>
<evidence type="ECO:0000313" key="2">
    <source>
        <dbReference type="EMBL" id="OSX75125.1"/>
    </source>
</evidence>
<dbReference type="EMBL" id="KV918917">
    <property type="protein sequence ID" value="OSX75125.1"/>
    <property type="molecule type" value="Genomic_DNA"/>
</dbReference>
<dbReference type="AlphaFoldDB" id="A0A1X6P2Y7"/>
<accession>A0A1X6P2Y7</accession>
<protein>
    <submittedName>
        <fullName evidence="2">Uncharacterized protein</fullName>
    </submittedName>
</protein>
<feature type="region of interest" description="Disordered" evidence="1">
    <location>
        <begin position="1"/>
        <end position="59"/>
    </location>
</feature>
<feature type="region of interest" description="Disordered" evidence="1">
    <location>
        <begin position="87"/>
        <end position="144"/>
    </location>
</feature>
<feature type="compositionally biased region" description="Basic residues" evidence="1">
    <location>
        <begin position="104"/>
        <end position="116"/>
    </location>
</feature>
<keyword evidence="3" id="KW-1185">Reference proteome</keyword>
<name>A0A1X6P2Y7_PORUM</name>